<proteinExistence type="predicted"/>
<accession>A0A8C7JA76</accession>
<dbReference type="SMART" id="SM00367">
    <property type="entry name" value="LRR_CC"/>
    <property type="match status" value="11"/>
</dbReference>
<dbReference type="Pfam" id="PF13516">
    <property type="entry name" value="LRR_6"/>
    <property type="match status" value="1"/>
</dbReference>
<evidence type="ECO:0000313" key="4">
    <source>
        <dbReference type="Proteomes" id="UP000694557"/>
    </source>
</evidence>
<dbReference type="Ensembl" id="ENSOKIT00005090994.1">
    <property type="protein sequence ID" value="ENSOKIP00005085154.1"/>
    <property type="gene ID" value="ENSOKIG00005037015.1"/>
</dbReference>
<dbReference type="InterPro" id="IPR032675">
    <property type="entry name" value="LRR_dom_sf"/>
</dbReference>
<dbReference type="GO" id="GO:0031146">
    <property type="term" value="P:SCF-dependent proteasomal ubiquitin-dependent protein catabolic process"/>
    <property type="evidence" value="ECO:0007669"/>
    <property type="project" value="TreeGrafter"/>
</dbReference>
<sequence length="459" mass="51384">IIHILTIQPPHLHKLKIFLSLACCRRFTDKGLQYLSSGEGCHKLIHLDLSGCTQISVEGFRYIAAGCPLLQQIVFNDMPTLSDSCVLFVSEDVISHVRQMVQGQYQHTHFVCYGACYYNCLCVFVGNSRMSDISWRALCRSSPGLTRLHAADCPRMTDSSLKSMGALKNLVYLNISHCSRVSDMGLRYLTEGPSASKLRELNLSNCSRINDLAIMRVAQNKLNHLSVSYCDNLSNSGLEWLSSCSSLLSLDISGCNIMDQGLIALGGNPGLKKLVASECVWITDIGIEQKFCRQARGLEYIDVSHCVALSDQAIKALSFYCRTIVTLRMPGCPKMTDLAVQYLTVGRHFLRELDVSGCVLLTDRTPRFLQTGCPQLNTINMVYCRGISKQAALRLQPCVEKWEHSNDDAPYWFGYDSLGQLLQPIGRPDKIQDTWEEEEPAPRNNKKRNLTKACGEDYE</sequence>
<evidence type="ECO:0000256" key="1">
    <source>
        <dbReference type="SAM" id="MobiDB-lite"/>
    </source>
</evidence>
<dbReference type="InterPro" id="IPR006553">
    <property type="entry name" value="Leu-rich_rpt_Cys-con_subtyp"/>
</dbReference>
<protein>
    <recommendedName>
        <fullName evidence="2">F-box/LRR-repeat protein 15-like leucin rich repeat domain-containing protein</fullName>
    </recommendedName>
</protein>
<evidence type="ECO:0000313" key="3">
    <source>
        <dbReference type="Ensembl" id="ENSOKIP00005085154.1"/>
    </source>
</evidence>
<dbReference type="Pfam" id="PF25372">
    <property type="entry name" value="DUF7885"/>
    <property type="match status" value="1"/>
</dbReference>
<dbReference type="Gene3D" id="3.80.10.10">
    <property type="entry name" value="Ribonuclease Inhibitor"/>
    <property type="match status" value="5"/>
</dbReference>
<name>A0A8C7JA76_ONCKI</name>
<dbReference type="InterPro" id="IPR001611">
    <property type="entry name" value="Leu-rich_rpt"/>
</dbReference>
<feature type="region of interest" description="Disordered" evidence="1">
    <location>
        <begin position="429"/>
        <end position="459"/>
    </location>
</feature>
<dbReference type="GeneTree" id="ENSGT00940000160224"/>
<keyword evidence="4" id="KW-1185">Reference proteome</keyword>
<reference evidence="3" key="1">
    <citation type="submission" date="2025-08" db="UniProtKB">
        <authorList>
            <consortium name="Ensembl"/>
        </authorList>
    </citation>
    <scope>IDENTIFICATION</scope>
</reference>
<dbReference type="InterPro" id="IPR057207">
    <property type="entry name" value="FBXL15_LRR"/>
</dbReference>
<dbReference type="PANTHER" id="PTHR13318">
    <property type="entry name" value="PARTNER OF PAIRED, ISOFORM B-RELATED"/>
    <property type="match status" value="1"/>
</dbReference>
<dbReference type="AlphaFoldDB" id="A0A8C7JA76"/>
<reference evidence="3" key="2">
    <citation type="submission" date="2025-09" db="UniProtKB">
        <authorList>
            <consortium name="Ensembl"/>
        </authorList>
    </citation>
    <scope>IDENTIFICATION</scope>
</reference>
<dbReference type="PANTHER" id="PTHR13318:SF95">
    <property type="entry name" value="F-BOX PROTEIN YLR352W"/>
    <property type="match status" value="1"/>
</dbReference>
<dbReference type="Proteomes" id="UP000694557">
    <property type="component" value="Unassembled WGS sequence"/>
</dbReference>
<organism evidence="3 4">
    <name type="scientific">Oncorhynchus kisutch</name>
    <name type="common">Coho salmon</name>
    <name type="synonym">Salmo kisutch</name>
    <dbReference type="NCBI Taxonomy" id="8019"/>
    <lineage>
        <taxon>Eukaryota</taxon>
        <taxon>Metazoa</taxon>
        <taxon>Chordata</taxon>
        <taxon>Craniata</taxon>
        <taxon>Vertebrata</taxon>
        <taxon>Euteleostomi</taxon>
        <taxon>Actinopterygii</taxon>
        <taxon>Neopterygii</taxon>
        <taxon>Teleostei</taxon>
        <taxon>Protacanthopterygii</taxon>
        <taxon>Salmoniformes</taxon>
        <taxon>Salmonidae</taxon>
        <taxon>Salmoninae</taxon>
        <taxon>Oncorhynchus</taxon>
    </lineage>
</organism>
<feature type="domain" description="F-box/LRR-repeat protein 15-like leucin rich repeat" evidence="2">
    <location>
        <begin position="195"/>
        <end position="370"/>
    </location>
</feature>
<dbReference type="SUPFAM" id="SSF52047">
    <property type="entry name" value="RNI-like"/>
    <property type="match status" value="1"/>
</dbReference>
<evidence type="ECO:0000259" key="2">
    <source>
        <dbReference type="Pfam" id="PF25372"/>
    </source>
</evidence>
<dbReference type="GO" id="GO:0019005">
    <property type="term" value="C:SCF ubiquitin ligase complex"/>
    <property type="evidence" value="ECO:0007669"/>
    <property type="project" value="TreeGrafter"/>
</dbReference>